<evidence type="ECO:0000256" key="1">
    <source>
        <dbReference type="SAM" id="Phobius"/>
    </source>
</evidence>
<keyword evidence="1" id="KW-0812">Transmembrane</keyword>
<sequence length="45" mass="5112">MASVHFKIVQKNIMKTAVEFKETQFSYILLSFLALFIGIIALSGY</sequence>
<organism evidence="2 3">
    <name type="scientific">Capnocytophaga ochracea F0287</name>
    <dbReference type="NCBI Taxonomy" id="873517"/>
    <lineage>
        <taxon>Bacteria</taxon>
        <taxon>Pseudomonadati</taxon>
        <taxon>Bacteroidota</taxon>
        <taxon>Flavobacteriia</taxon>
        <taxon>Flavobacteriales</taxon>
        <taxon>Flavobacteriaceae</taxon>
        <taxon>Capnocytophaga</taxon>
    </lineage>
</organism>
<evidence type="ECO:0000313" key="3">
    <source>
        <dbReference type="Proteomes" id="UP000005391"/>
    </source>
</evidence>
<dbReference type="HOGENOM" id="CLU_3197565_0_0_10"/>
<dbReference type="EMBL" id="AEOH01000016">
    <property type="protein sequence ID" value="EFS98068.1"/>
    <property type="molecule type" value="Genomic_DNA"/>
</dbReference>
<reference evidence="2 3" key="1">
    <citation type="submission" date="2010-10" db="EMBL/GenBank/DDBJ databases">
        <authorList>
            <person name="Muzny D."/>
            <person name="Qin X."/>
            <person name="Deng J."/>
            <person name="Jiang H."/>
            <person name="Liu Y."/>
            <person name="Qu J."/>
            <person name="Song X.-Z."/>
            <person name="Zhang L."/>
            <person name="Thornton R."/>
            <person name="Coyle M."/>
            <person name="Francisco L."/>
            <person name="Jackson L."/>
            <person name="Javaid M."/>
            <person name="Korchina V."/>
            <person name="Kovar C."/>
            <person name="Mata R."/>
            <person name="Mathew T."/>
            <person name="Ngo R."/>
            <person name="Nguyen L."/>
            <person name="Nguyen N."/>
            <person name="Okwuonu G."/>
            <person name="Ongeri F."/>
            <person name="Pham C."/>
            <person name="Simmons D."/>
            <person name="Wilczek-Boney K."/>
            <person name="Hale W."/>
            <person name="Jakkamsetti A."/>
            <person name="Pham P."/>
            <person name="Ruth R."/>
            <person name="San Lucas F."/>
            <person name="Warren J."/>
            <person name="Zhang J."/>
            <person name="Zhao Z."/>
            <person name="Zhou C."/>
            <person name="Zhu D."/>
            <person name="Lee S."/>
            <person name="Bess C."/>
            <person name="Blankenburg K."/>
            <person name="Forbes L."/>
            <person name="Fu Q."/>
            <person name="Gubbala S."/>
            <person name="Hirani K."/>
            <person name="Jayaseelan J.C."/>
            <person name="Lara F."/>
            <person name="Munidasa M."/>
            <person name="Palculict T."/>
            <person name="Patil S."/>
            <person name="Pu L.-L."/>
            <person name="Saada N."/>
            <person name="Tang L."/>
            <person name="Weissenberger G."/>
            <person name="Zhu Y."/>
            <person name="Hemphill L."/>
            <person name="Shang Y."/>
            <person name="Youmans B."/>
            <person name="Ayvaz T."/>
            <person name="Ross M."/>
            <person name="Santibanez J."/>
            <person name="Aqrawi P."/>
            <person name="Gross S."/>
            <person name="Joshi V."/>
            <person name="Fowler G."/>
            <person name="Nazareth L."/>
            <person name="Reid J."/>
            <person name="Worley K."/>
            <person name="Petrosino J."/>
            <person name="Highlander S."/>
            <person name="Gibbs R."/>
        </authorList>
    </citation>
    <scope>NUCLEOTIDE SEQUENCE [LARGE SCALE GENOMIC DNA]</scope>
    <source>
        <strain evidence="2 3">F0287</strain>
    </source>
</reference>
<keyword evidence="1" id="KW-0472">Membrane</keyword>
<keyword evidence="1" id="KW-1133">Transmembrane helix</keyword>
<proteinExistence type="predicted"/>
<evidence type="ECO:0000313" key="2">
    <source>
        <dbReference type="EMBL" id="EFS98068.1"/>
    </source>
</evidence>
<comment type="caution">
    <text evidence="2">The sequence shown here is derived from an EMBL/GenBank/DDBJ whole genome shotgun (WGS) entry which is preliminary data.</text>
</comment>
<dbReference type="AlphaFoldDB" id="E4MQF7"/>
<name>E4MQF7_CAPOC</name>
<gene>
    <name evidence="2" type="ORF">HMPREF1977_0617</name>
</gene>
<accession>E4MQF7</accession>
<feature type="transmembrane region" description="Helical" evidence="1">
    <location>
        <begin position="24"/>
        <end position="42"/>
    </location>
</feature>
<dbReference type="Proteomes" id="UP000005391">
    <property type="component" value="Unassembled WGS sequence"/>
</dbReference>
<protein>
    <submittedName>
        <fullName evidence="2">Uncharacterized protein</fullName>
    </submittedName>
</protein>